<feature type="compositionally biased region" description="Low complexity" evidence="2">
    <location>
        <begin position="574"/>
        <end position="588"/>
    </location>
</feature>
<organism evidence="3 4">
    <name type="scientific">Streptomyces tamarix</name>
    <dbReference type="NCBI Taxonomy" id="3078565"/>
    <lineage>
        <taxon>Bacteria</taxon>
        <taxon>Bacillati</taxon>
        <taxon>Actinomycetota</taxon>
        <taxon>Actinomycetes</taxon>
        <taxon>Kitasatosporales</taxon>
        <taxon>Streptomycetaceae</taxon>
        <taxon>Streptomyces</taxon>
    </lineage>
</organism>
<gene>
    <name evidence="3" type="ORF">RND61_15065</name>
</gene>
<feature type="region of interest" description="Disordered" evidence="2">
    <location>
        <begin position="75"/>
        <end position="104"/>
    </location>
</feature>
<feature type="region of interest" description="Disordered" evidence="2">
    <location>
        <begin position="559"/>
        <end position="590"/>
    </location>
</feature>
<accession>A0ABU3QKT9</accession>
<name>A0ABU3QKT9_9ACTN</name>
<dbReference type="RefSeq" id="WP_315878458.1">
    <property type="nucleotide sequence ID" value="NZ_JAWCTQ010000016.1"/>
</dbReference>
<protein>
    <submittedName>
        <fullName evidence="3">Uncharacterized protein</fullName>
    </submittedName>
</protein>
<keyword evidence="4" id="KW-1185">Reference proteome</keyword>
<feature type="coiled-coil region" evidence="1">
    <location>
        <begin position="167"/>
        <end position="194"/>
    </location>
</feature>
<feature type="region of interest" description="Disordered" evidence="2">
    <location>
        <begin position="660"/>
        <end position="681"/>
    </location>
</feature>
<dbReference type="EMBL" id="JAWCTQ010000016">
    <property type="protein sequence ID" value="MDT9683384.1"/>
    <property type="molecule type" value="Genomic_DNA"/>
</dbReference>
<comment type="caution">
    <text evidence="3">The sequence shown here is derived from an EMBL/GenBank/DDBJ whole genome shotgun (WGS) entry which is preliminary data.</text>
</comment>
<sequence length="945" mass="97591">MINYKISADSSNAEQSYNKLIKKQQQLQERSNSNNGFISQKDIVNVNRLINQLREVDTISSDVINKQVNALSQTVKGARGVSPSRNFSNADYGGTSRGRASNLEDSKRELKEFEDMIKGLNKSTSATRDGYISNKQYQNHRELQGRASQYFQSGTDSSGRAVPPTMITQLKQDLDNLHKTLSAENKRIDSLTEAGRTDTKGYASAVGRADSIKKEMNNKQTILNKASSSNYQSAYTNSQIDPKQVRPDRGSLAYTMYERAGSIGMGITAGVAGVAGTSFYSGINDRKNMAGDTNAIALGTNTLTGSGAYDQVAVRRANQSRYLENLGVTNSQAAGTENNFMQATGISNLASLVSVAGRTGKFANATGTSYDESSALTSTYATSVQGADSKGLKDLQNTIVGGLKQSGMISQSKQQVTAFNSLLQSVTSTSGTLSNKQAQQLAVTQSSLAETGKAGQGTSGNDILNTVNSSLVGNAYSASQISMLRASNPNLSVFQAIKQGKQGITNTDNLSSAYNMAQSMGGGDDALDIYLDSMLGGKSLSDPQMKSLRKLSKKAADGTLTSSDSKKLQNIGATTTDSNNDSQTSSTNGELSDLTASLKAANDNFSDLTNKLIGATASAVGITGAFAVAAKAALAFAAMAASAGISSGIASTIRSGATRASTATARSEQASMSRSSVGGGGISGGNSGGGFFSSVKSKASAVKAGGYRGVVNSAKNTLNNVRSTGVKGIVASGASKLRGMSGASKLAVGGNALLTAGLAIPELVGDFTTTKKGSKKRHQAVGETTGSVIGGGIGTALGAMVPIPGLDIATSIGGGYIGSMIGGKIGKGIGGMFGTSKDSQQKTNKDTANLKLREKVVNEDSSVADKWKKVLQDKDSTSSSSSTKRKSSNSGSGSSGDALKIVLSGTVNHQGSVTDMSALQSSITGDTGIQSYLLSQISGNESTIN</sequence>
<evidence type="ECO:0000256" key="1">
    <source>
        <dbReference type="SAM" id="Coils"/>
    </source>
</evidence>
<feature type="region of interest" description="Disordered" evidence="2">
    <location>
        <begin position="868"/>
        <end position="897"/>
    </location>
</feature>
<dbReference type="Proteomes" id="UP001250181">
    <property type="component" value="Unassembled WGS sequence"/>
</dbReference>
<keyword evidence="1" id="KW-0175">Coiled coil</keyword>
<evidence type="ECO:0000313" key="4">
    <source>
        <dbReference type="Proteomes" id="UP001250181"/>
    </source>
</evidence>
<evidence type="ECO:0000313" key="3">
    <source>
        <dbReference type="EMBL" id="MDT9683384.1"/>
    </source>
</evidence>
<proteinExistence type="predicted"/>
<feature type="compositionally biased region" description="Low complexity" evidence="2">
    <location>
        <begin position="877"/>
        <end position="897"/>
    </location>
</feature>
<evidence type="ECO:0000256" key="2">
    <source>
        <dbReference type="SAM" id="MobiDB-lite"/>
    </source>
</evidence>
<reference evidence="3 4" key="1">
    <citation type="submission" date="2023-09" db="EMBL/GenBank/DDBJ databases">
        <title>Streptomyces sp. nov.: A antagonism against Alternaria gaisen Producing Streptochlin, Isolated from Tamarix root soil.</title>
        <authorList>
            <person name="Chen Y."/>
        </authorList>
    </citation>
    <scope>NUCLEOTIDE SEQUENCE [LARGE SCALE GENOMIC DNA]</scope>
    <source>
        <strain evidence="3 4">TRM76323</strain>
    </source>
</reference>